<evidence type="ECO:0000313" key="2">
    <source>
        <dbReference type="EMBL" id="TSJ75875.1"/>
    </source>
</evidence>
<keyword evidence="3" id="KW-1185">Reference proteome</keyword>
<feature type="signal peptide" evidence="1">
    <location>
        <begin position="1"/>
        <end position="28"/>
    </location>
</feature>
<feature type="chain" id="PRO_5022130097" description="TIGR02597 family protein" evidence="1">
    <location>
        <begin position="29"/>
        <end position="353"/>
    </location>
</feature>
<evidence type="ECO:0000256" key="1">
    <source>
        <dbReference type="SAM" id="SignalP"/>
    </source>
</evidence>
<comment type="caution">
    <text evidence="2">The sequence shown here is derived from an EMBL/GenBank/DDBJ whole genome shotgun (WGS) entry which is preliminary data.</text>
</comment>
<gene>
    <name evidence="2" type="ORF">FPL22_16580</name>
</gene>
<evidence type="ECO:0008006" key="4">
    <source>
        <dbReference type="Google" id="ProtNLM"/>
    </source>
</evidence>
<proteinExistence type="predicted"/>
<protein>
    <recommendedName>
        <fullName evidence="4">TIGR02597 family protein</fullName>
    </recommendedName>
</protein>
<sequence>MISHPMLRTRLSALTALLAFGLSLEASAQTVTTAPVGAMTVTLLRAPVSGTKITTFSPILRIPIGDSFSGKAAGVITTVSTTSISDSTANWSVGSLSQAATPYYIKVTSGAASGAMWQVSTSAANTASSATILSLSGKDPVAVGVSAGDSYEIIPVDTLSTLFAGFENQIGGPNVDSADNVKIHDGSAWRIFYYNSTQGVQQWREGSSSFNRNNIVIRPNSGVVYTRRGQTDLALMILGKVVVDADKFVVSATGASFFGGIYPVDRQLSTLNLNSIPGFVINNGNLDAADKVKFHDGSSWRLLNFNGTQWREGSSGFNRNTLVIPAGTPIVIERGSGATGSAVLASMPVPYSL</sequence>
<dbReference type="EMBL" id="VMBG01000003">
    <property type="protein sequence ID" value="TSJ75875.1"/>
    <property type="molecule type" value="Genomic_DNA"/>
</dbReference>
<dbReference type="Proteomes" id="UP000315648">
    <property type="component" value="Unassembled WGS sequence"/>
</dbReference>
<reference evidence="2 3" key="1">
    <citation type="submission" date="2019-07" db="EMBL/GenBank/DDBJ databases">
        <title>Description of 53C-WASEF.</title>
        <authorList>
            <person name="Pitt A."/>
            <person name="Hahn M.W."/>
        </authorList>
    </citation>
    <scope>NUCLEOTIDE SEQUENCE [LARGE SCALE GENOMIC DNA]</scope>
    <source>
        <strain evidence="2 3">53C-WASEF</strain>
    </source>
</reference>
<name>A0A556QGW1_9BACT</name>
<accession>A0A556QGW1</accession>
<evidence type="ECO:0000313" key="3">
    <source>
        <dbReference type="Proteomes" id="UP000315648"/>
    </source>
</evidence>
<keyword evidence="1" id="KW-0732">Signal</keyword>
<dbReference type="AlphaFoldDB" id="A0A556QGW1"/>
<organism evidence="2 3">
    <name type="scientific">Rariglobus hedericola</name>
    <dbReference type="NCBI Taxonomy" id="2597822"/>
    <lineage>
        <taxon>Bacteria</taxon>
        <taxon>Pseudomonadati</taxon>
        <taxon>Verrucomicrobiota</taxon>
        <taxon>Opitutia</taxon>
        <taxon>Opitutales</taxon>
        <taxon>Opitutaceae</taxon>
        <taxon>Rariglobus</taxon>
    </lineage>
</organism>
<dbReference type="RefSeq" id="WP_144354148.1">
    <property type="nucleotide sequence ID" value="NZ_CBCRVV010000004.1"/>
</dbReference>